<keyword evidence="8" id="KW-1185">Reference proteome</keyword>
<evidence type="ECO:0000256" key="5">
    <source>
        <dbReference type="ARBA" id="ARBA00024029"/>
    </source>
</evidence>
<dbReference type="PANTHER" id="PTHR35005">
    <property type="entry name" value="3-DEHYDRO-SCYLLO-INOSOSE HYDROLASE"/>
    <property type="match status" value="1"/>
</dbReference>
<evidence type="ECO:0000256" key="4">
    <source>
        <dbReference type="ARBA" id="ARBA00022833"/>
    </source>
</evidence>
<dbReference type="Pfam" id="PF02633">
    <property type="entry name" value="Creatininase"/>
    <property type="match status" value="1"/>
</dbReference>
<dbReference type="GO" id="GO:0046872">
    <property type="term" value="F:metal ion binding"/>
    <property type="evidence" value="ECO:0007669"/>
    <property type="project" value="UniProtKB-KW"/>
</dbReference>
<keyword evidence="2" id="KW-0479">Metal-binding</keyword>
<protein>
    <submittedName>
        <fullName evidence="7">Creatinine amidohydrolase</fullName>
    </submittedName>
</protein>
<evidence type="ECO:0000313" key="8">
    <source>
        <dbReference type="Proteomes" id="UP000069443"/>
    </source>
</evidence>
<evidence type="ECO:0000256" key="3">
    <source>
        <dbReference type="ARBA" id="ARBA00022801"/>
    </source>
</evidence>
<comment type="cofactor">
    <cofactor evidence="1">
        <name>Zn(2+)</name>
        <dbReference type="ChEBI" id="CHEBI:29105"/>
    </cofactor>
</comment>
<dbReference type="PANTHER" id="PTHR35005:SF1">
    <property type="entry name" value="2-AMINO-5-FORMYLAMINO-6-RIBOSYLAMINOPYRIMIDIN-4(3H)-ONE 5'-MONOPHOSPHATE DEFORMYLASE"/>
    <property type="match status" value="1"/>
</dbReference>
<gene>
    <name evidence="7" type="ORF">RMCC_5230</name>
</gene>
<keyword evidence="3 7" id="KW-0378">Hydrolase</keyword>
<reference evidence="8" key="1">
    <citation type="journal article" date="2016" name="Genome Announc.">
        <title>Draft Genome Sequences of Five Rapidly Growing Mycobacterium Species, M. thermoresistibile, M. fortuitum subsp. acetamidolyticum, M. canariasense, M. brisbanense, and M. novocastrense.</title>
        <authorList>
            <person name="Katahira K."/>
            <person name="Ogura Y."/>
            <person name="Gotoh Y."/>
            <person name="Hayashi T."/>
        </authorList>
    </citation>
    <scope>NUCLEOTIDE SEQUENCE [LARGE SCALE GENOMIC DNA]</scope>
    <source>
        <strain evidence="8">JCM15298</strain>
    </source>
</reference>
<dbReference type="SUPFAM" id="SSF102215">
    <property type="entry name" value="Creatininase"/>
    <property type="match status" value="1"/>
</dbReference>
<comment type="similarity">
    <text evidence="5">Belongs to the creatininase superfamily.</text>
</comment>
<sequence length="282" mass="29753">MGESASVTSTRHEVRIERMTTSEVAAAVEQGASTAILPLAAVEQHGPHLPLSMDADHADELAIRVARELGDALVLPTVRVGYSPHHLGFPGTLSLRASTLEAICADYGASLADSGFSTLVLFSGHIGNYPVMREFEARLAAELAPLSVIVFTGSQAILDAWRAAAEQSGHGAGVGGHADIAETSVMLALHPERVRVDRLVPGYQVEIDDDFLARVLSEGLKAFSPNGILGNPVGATTSIGHACLDAVTGLITDYVRSRAASVRPLRQSPPEHVQASREEDQT</sequence>
<organism evidence="7 8">
    <name type="scientific">Mycolicibacterium canariasense</name>
    <name type="common">Mycobacterium canariasense</name>
    <dbReference type="NCBI Taxonomy" id="228230"/>
    <lineage>
        <taxon>Bacteria</taxon>
        <taxon>Bacillati</taxon>
        <taxon>Actinomycetota</taxon>
        <taxon>Actinomycetes</taxon>
        <taxon>Mycobacteriales</taxon>
        <taxon>Mycobacteriaceae</taxon>
        <taxon>Mycolicibacterium</taxon>
    </lineage>
</organism>
<dbReference type="Gene3D" id="3.40.50.10310">
    <property type="entry name" value="Creatininase"/>
    <property type="match status" value="1"/>
</dbReference>
<reference evidence="8" key="2">
    <citation type="submission" date="2016-02" db="EMBL/GenBank/DDBJ databases">
        <title>Draft genome sequence of five rapidly growing Mycobacterium species.</title>
        <authorList>
            <person name="Katahira K."/>
            <person name="Gotou Y."/>
            <person name="Iida K."/>
            <person name="Ogura Y."/>
            <person name="Hayashi T."/>
        </authorList>
    </citation>
    <scope>NUCLEOTIDE SEQUENCE [LARGE SCALE GENOMIC DNA]</scope>
    <source>
        <strain evidence="8">JCM15298</strain>
    </source>
</reference>
<dbReference type="InterPro" id="IPR024087">
    <property type="entry name" value="Creatininase-like_sf"/>
</dbReference>
<evidence type="ECO:0000256" key="2">
    <source>
        <dbReference type="ARBA" id="ARBA00022723"/>
    </source>
</evidence>
<evidence type="ECO:0000256" key="6">
    <source>
        <dbReference type="SAM" id="MobiDB-lite"/>
    </source>
</evidence>
<name>A0A117IBP1_MYCCR</name>
<feature type="region of interest" description="Disordered" evidence="6">
    <location>
        <begin position="261"/>
        <end position="282"/>
    </location>
</feature>
<comment type="caution">
    <text evidence="7">The sequence shown here is derived from an EMBL/GenBank/DDBJ whole genome shotgun (WGS) entry which is preliminary data.</text>
</comment>
<accession>A0A117IBP1</accession>
<dbReference type="GO" id="GO:0009231">
    <property type="term" value="P:riboflavin biosynthetic process"/>
    <property type="evidence" value="ECO:0007669"/>
    <property type="project" value="TreeGrafter"/>
</dbReference>
<dbReference type="EMBL" id="BCSY01000081">
    <property type="protein sequence ID" value="GAS98265.1"/>
    <property type="molecule type" value="Genomic_DNA"/>
</dbReference>
<dbReference type="AlphaFoldDB" id="A0A117IBP1"/>
<dbReference type="Proteomes" id="UP000069443">
    <property type="component" value="Unassembled WGS sequence"/>
</dbReference>
<evidence type="ECO:0000256" key="1">
    <source>
        <dbReference type="ARBA" id="ARBA00001947"/>
    </source>
</evidence>
<dbReference type="InterPro" id="IPR003785">
    <property type="entry name" value="Creatininase/forma_Hydrolase"/>
</dbReference>
<dbReference type="STRING" id="228230.RMCC_5230"/>
<evidence type="ECO:0000313" key="7">
    <source>
        <dbReference type="EMBL" id="GAS98265.1"/>
    </source>
</evidence>
<keyword evidence="4" id="KW-0862">Zinc</keyword>
<proteinExistence type="inferred from homology"/>
<dbReference type="GO" id="GO:0016811">
    <property type="term" value="F:hydrolase activity, acting on carbon-nitrogen (but not peptide) bonds, in linear amides"/>
    <property type="evidence" value="ECO:0007669"/>
    <property type="project" value="TreeGrafter"/>
</dbReference>